<protein>
    <recommendedName>
        <fullName evidence="5">Strictosidine synthase conserved region domain-containing protein</fullName>
    </recommendedName>
</protein>
<keyword evidence="7" id="KW-1185">Reference proteome</keyword>
<comment type="similarity">
    <text evidence="1">Belongs to the strictosidine synthase family.</text>
</comment>
<dbReference type="Pfam" id="PF03088">
    <property type="entry name" value="Str_synth"/>
    <property type="match status" value="1"/>
</dbReference>
<proteinExistence type="inferred from homology"/>
<evidence type="ECO:0000256" key="3">
    <source>
        <dbReference type="ARBA" id="ARBA00023180"/>
    </source>
</evidence>
<keyword evidence="4" id="KW-0472">Membrane</keyword>
<keyword evidence="3" id="KW-0325">Glycoprotein</keyword>
<comment type="caution">
    <text evidence="6">The sequence shown here is derived from an EMBL/GenBank/DDBJ whole genome shotgun (WGS) entry which is preliminary data.</text>
</comment>
<keyword evidence="4" id="KW-1133">Transmembrane helix</keyword>
<accession>A0ABQ9F110</accession>
<dbReference type="EMBL" id="JARBDR010000657">
    <property type="protein sequence ID" value="KAJ8309300.1"/>
    <property type="molecule type" value="Genomic_DNA"/>
</dbReference>
<feature type="transmembrane region" description="Helical" evidence="4">
    <location>
        <begin position="168"/>
        <end position="190"/>
    </location>
</feature>
<gene>
    <name evidence="6" type="ORF">KUTeg_014174</name>
</gene>
<dbReference type="InterPro" id="IPR018119">
    <property type="entry name" value="Strictosidine_synth_cons-reg"/>
</dbReference>
<dbReference type="PANTHER" id="PTHR10426">
    <property type="entry name" value="STRICTOSIDINE SYNTHASE-RELATED"/>
    <property type="match status" value="1"/>
</dbReference>
<evidence type="ECO:0000313" key="6">
    <source>
        <dbReference type="EMBL" id="KAJ8309300.1"/>
    </source>
</evidence>
<dbReference type="SUPFAM" id="SSF63829">
    <property type="entry name" value="Calcium-dependent phosphotriesterase"/>
    <property type="match status" value="1"/>
</dbReference>
<keyword evidence="2" id="KW-0597">Phosphoprotein</keyword>
<evidence type="ECO:0000256" key="1">
    <source>
        <dbReference type="ARBA" id="ARBA00009191"/>
    </source>
</evidence>
<dbReference type="Gene3D" id="2.120.10.30">
    <property type="entry name" value="TolB, C-terminal domain"/>
    <property type="match status" value="2"/>
</dbReference>
<dbReference type="InterPro" id="IPR011042">
    <property type="entry name" value="6-blade_b-propeller_TolB-like"/>
</dbReference>
<sequence>MNFNIKTGNFSLTSTSKANSLSNIQFRPTWSRYLCILSSSELAGVKRQEEKEIVSVPIEVPCKSCPHLEQCVPVILNVADTRKNTRTPTGPKYPVLKINKVSMNEMVETCLFITNFVCCISTDGGNLWWKPACLSLTLFCCIFTDGGNLPVYHKLCSVGYLQLVETCLWWKPACLSLICAVLLTPIIIMLLPAPIEPIAYRYRMVLCLPFVFIATVGRFAKSNLLSLLLPEPPLFEGALQPNNYLQQAERIYENQVLGPESMVADGDHLYAGTADGKVIDIWKGEIRVLAKFGVDPCGSFEDEPTCGRPLGMRLDKDGYLIVADGYLGLFKVNVATGDVLTLWPSSAPVNGKKMKLVNDLAIARDGMIYFTDSSTKWDRRHNRYCILEAESSGRLIEYNPVTNTTKELVSDNIRPSSSGGYWVGMATARRGGKFSLLDFAASRPWLRKLITKMIPKYGLAIEINEDGKIIRSLHDPTGQVVPAVSEIEDKDGVLYLGSYNLPFLSRLYLRNSTCQRE</sequence>
<name>A0ABQ9F110_TEGGR</name>
<organism evidence="6 7">
    <name type="scientific">Tegillarca granosa</name>
    <name type="common">Malaysian cockle</name>
    <name type="synonym">Anadara granosa</name>
    <dbReference type="NCBI Taxonomy" id="220873"/>
    <lineage>
        <taxon>Eukaryota</taxon>
        <taxon>Metazoa</taxon>
        <taxon>Spiralia</taxon>
        <taxon>Lophotrochozoa</taxon>
        <taxon>Mollusca</taxon>
        <taxon>Bivalvia</taxon>
        <taxon>Autobranchia</taxon>
        <taxon>Pteriomorphia</taxon>
        <taxon>Arcoida</taxon>
        <taxon>Arcoidea</taxon>
        <taxon>Arcidae</taxon>
        <taxon>Tegillarca</taxon>
    </lineage>
</organism>
<evidence type="ECO:0000313" key="7">
    <source>
        <dbReference type="Proteomes" id="UP001217089"/>
    </source>
</evidence>
<feature type="non-terminal residue" evidence="6">
    <location>
        <position position="517"/>
    </location>
</feature>
<dbReference type="Proteomes" id="UP001217089">
    <property type="component" value="Unassembled WGS sequence"/>
</dbReference>
<dbReference type="Pfam" id="PF20067">
    <property type="entry name" value="SSL_N"/>
    <property type="match status" value="1"/>
</dbReference>
<keyword evidence="4" id="KW-0812">Transmembrane</keyword>
<evidence type="ECO:0000256" key="2">
    <source>
        <dbReference type="ARBA" id="ARBA00022553"/>
    </source>
</evidence>
<evidence type="ECO:0000256" key="4">
    <source>
        <dbReference type="SAM" id="Phobius"/>
    </source>
</evidence>
<reference evidence="6 7" key="1">
    <citation type="submission" date="2022-12" db="EMBL/GenBank/DDBJ databases">
        <title>Chromosome-level genome of Tegillarca granosa.</title>
        <authorList>
            <person name="Kim J."/>
        </authorList>
    </citation>
    <scope>NUCLEOTIDE SEQUENCE [LARGE SCALE GENOMIC DNA]</scope>
    <source>
        <strain evidence="6">Teg-2019</strain>
        <tissue evidence="6">Adductor muscle</tissue>
    </source>
</reference>
<feature type="domain" description="Strictosidine synthase conserved region" evidence="5">
    <location>
        <begin position="358"/>
        <end position="411"/>
    </location>
</feature>
<dbReference type="PANTHER" id="PTHR10426:SF88">
    <property type="entry name" value="ADIPOCYTE PLASMA MEMBRANE-ASSOCIATED PROTEIN HEMOMUCIN-RELATED"/>
    <property type="match status" value="1"/>
</dbReference>
<evidence type="ECO:0000259" key="5">
    <source>
        <dbReference type="Pfam" id="PF03088"/>
    </source>
</evidence>